<dbReference type="Proteomes" id="UP000182761">
    <property type="component" value="Unassembled WGS sequence"/>
</dbReference>
<keyword evidence="3" id="KW-0540">Nuclease</keyword>
<evidence type="ECO:0000256" key="4">
    <source>
        <dbReference type="ARBA" id="ARBA00022801"/>
    </source>
</evidence>
<keyword evidence="4" id="KW-0378">Hydrolase</keyword>
<dbReference type="OrthoDB" id="9809852at2"/>
<evidence type="ECO:0000256" key="5">
    <source>
        <dbReference type="ARBA" id="ARBA00022839"/>
    </source>
</evidence>
<keyword evidence="11" id="KW-1185">Reference proteome</keyword>
<dbReference type="SUPFAM" id="SSF64182">
    <property type="entry name" value="DHH phosphoesterases"/>
    <property type="match status" value="1"/>
</dbReference>
<dbReference type="Gene3D" id="3.90.1640.30">
    <property type="match status" value="1"/>
</dbReference>
<keyword evidence="5 10" id="KW-0269">Exonuclease</keyword>
<evidence type="ECO:0000259" key="9">
    <source>
        <dbReference type="Pfam" id="PF17768"/>
    </source>
</evidence>
<evidence type="ECO:0000259" key="7">
    <source>
        <dbReference type="Pfam" id="PF01368"/>
    </source>
</evidence>
<dbReference type="PANTHER" id="PTHR30255:SF2">
    <property type="entry name" value="SINGLE-STRANDED-DNA-SPECIFIC EXONUCLEASE RECJ"/>
    <property type="match status" value="1"/>
</dbReference>
<dbReference type="NCBIfam" id="TIGR00644">
    <property type="entry name" value="recJ"/>
    <property type="match status" value="1"/>
</dbReference>
<feature type="domain" description="DDH" evidence="7">
    <location>
        <begin position="80"/>
        <end position="230"/>
    </location>
</feature>
<feature type="domain" description="RecJ OB" evidence="9">
    <location>
        <begin position="455"/>
        <end position="563"/>
    </location>
</feature>
<accession>A0A0X3APH1</accession>
<organism evidence="10 11">
    <name type="scientific">Apibacter mensalis</name>
    <dbReference type="NCBI Taxonomy" id="1586267"/>
    <lineage>
        <taxon>Bacteria</taxon>
        <taxon>Pseudomonadati</taxon>
        <taxon>Bacteroidota</taxon>
        <taxon>Flavobacteriia</taxon>
        <taxon>Flavobacteriales</taxon>
        <taxon>Weeksellaceae</taxon>
        <taxon>Apibacter</taxon>
    </lineage>
</organism>
<evidence type="ECO:0000313" key="10">
    <source>
        <dbReference type="EMBL" id="CVK16261.1"/>
    </source>
</evidence>
<dbReference type="InterPro" id="IPR051673">
    <property type="entry name" value="SSDNA_exonuclease_RecJ"/>
</dbReference>
<dbReference type="InterPro" id="IPR004610">
    <property type="entry name" value="RecJ"/>
</dbReference>
<feature type="coiled-coil region" evidence="6">
    <location>
        <begin position="309"/>
        <end position="336"/>
    </location>
</feature>
<dbReference type="GO" id="GO:0008409">
    <property type="term" value="F:5'-3' exonuclease activity"/>
    <property type="evidence" value="ECO:0007669"/>
    <property type="project" value="InterPro"/>
</dbReference>
<dbReference type="GO" id="GO:0006281">
    <property type="term" value="P:DNA repair"/>
    <property type="evidence" value="ECO:0007669"/>
    <property type="project" value="InterPro"/>
</dbReference>
<gene>
    <name evidence="10" type="ORF">Ga0061079_10626</name>
</gene>
<dbReference type="InterPro" id="IPR041122">
    <property type="entry name" value="RecJ_OB"/>
</dbReference>
<dbReference type="InterPro" id="IPR003156">
    <property type="entry name" value="DHHA1_dom"/>
</dbReference>
<dbReference type="Pfam" id="PF17768">
    <property type="entry name" value="RecJ_OB"/>
    <property type="match status" value="1"/>
</dbReference>
<reference evidence="10 11" key="1">
    <citation type="submission" date="2016-01" db="EMBL/GenBank/DDBJ databases">
        <authorList>
            <person name="McClelland M."/>
            <person name="Jain A."/>
            <person name="Saraogi P."/>
            <person name="Mendelson R."/>
            <person name="Westerman R."/>
            <person name="SanMiguel P."/>
            <person name="Csonka L."/>
        </authorList>
    </citation>
    <scope>NUCLEOTIDE SEQUENCE [LARGE SCALE GENOMIC DNA]</scope>
    <source>
        <strain evidence="10 11">R-53146</strain>
    </source>
</reference>
<dbReference type="InterPro" id="IPR038763">
    <property type="entry name" value="DHH_sf"/>
</dbReference>
<evidence type="ECO:0000256" key="1">
    <source>
        <dbReference type="ARBA" id="ARBA00005915"/>
    </source>
</evidence>
<dbReference type="AlphaFoldDB" id="A0A0X3APH1"/>
<name>A0A0X3APH1_9FLAO</name>
<evidence type="ECO:0000256" key="2">
    <source>
        <dbReference type="ARBA" id="ARBA00019841"/>
    </source>
</evidence>
<dbReference type="InterPro" id="IPR001667">
    <property type="entry name" value="DDH_dom"/>
</dbReference>
<dbReference type="EMBL" id="FCOR01000006">
    <property type="protein sequence ID" value="CVK16261.1"/>
    <property type="molecule type" value="Genomic_DNA"/>
</dbReference>
<evidence type="ECO:0000259" key="8">
    <source>
        <dbReference type="Pfam" id="PF02272"/>
    </source>
</evidence>
<dbReference type="PANTHER" id="PTHR30255">
    <property type="entry name" value="SINGLE-STRANDED-DNA-SPECIFIC EXONUCLEASE RECJ"/>
    <property type="match status" value="1"/>
</dbReference>
<dbReference type="GO" id="GO:0003676">
    <property type="term" value="F:nucleic acid binding"/>
    <property type="evidence" value="ECO:0007669"/>
    <property type="project" value="InterPro"/>
</dbReference>
<dbReference type="GO" id="GO:0006310">
    <property type="term" value="P:DNA recombination"/>
    <property type="evidence" value="ECO:0007669"/>
    <property type="project" value="InterPro"/>
</dbReference>
<evidence type="ECO:0000313" key="11">
    <source>
        <dbReference type="Proteomes" id="UP000182761"/>
    </source>
</evidence>
<dbReference type="RefSeq" id="WP_055425466.1">
    <property type="nucleotide sequence ID" value="NZ_FCOR01000006.1"/>
</dbReference>
<dbReference type="Gene3D" id="3.10.310.30">
    <property type="match status" value="1"/>
</dbReference>
<proteinExistence type="inferred from homology"/>
<dbReference type="Pfam" id="PF02272">
    <property type="entry name" value="DHHA1"/>
    <property type="match status" value="1"/>
</dbReference>
<evidence type="ECO:0000256" key="3">
    <source>
        <dbReference type="ARBA" id="ARBA00022722"/>
    </source>
</evidence>
<keyword evidence="6" id="KW-0175">Coiled coil</keyword>
<evidence type="ECO:0000256" key="6">
    <source>
        <dbReference type="SAM" id="Coils"/>
    </source>
</evidence>
<dbReference type="STRING" id="1586267.GCA_001418685_01111"/>
<sequence>MRNRWLILPQPDPDKAQKLAKELEFPMEITGLLLKRGVSTFEEARTFFKPSLDHLHDPFLLKDMNIAVERIEKAINNNEKILIYGDYDVDGTTSVAMMYLFINSFYKHIDYYIPDRYEEGYGISYQGIDFASSNGFSLIIALDCGIKEKDKISYAKDKNIDFIVCDHHLPDEALPEAVAILDPQRPDCSYPYKFLSGCGVGFKLIQALSTKKHIPSNDIYPYLDLVAISIAADIVPITGENRILAAFGLQQLLENPRVGLKVFLPKETREAFSINNIVFGIAPKINAAGRISHASNAVKLLITTNDIEARKIYTQINELNNERRELDANITSEAIQEIIKTGQTSTYSTIVFNRNWHKGVIGIVASRLIEEYYRPTLVFTEGKNKDLVASARSVTGFDIYKTLEQTSEYLEQFGGHMYAAGLSIKKENFLPFKEKFESVVKETIKESQRTPTIEIDEEISLSIINKRFFKLISYFAPFGPANLRPVFLARNVHFGGDYRLMGKDRSHLKIIVFQDSIKNSFEAIAFKMGHLLPKFEKYPFDMVFTLYENYWQGKTFYQLQIKDVKFYKD</sequence>
<dbReference type="Pfam" id="PF01368">
    <property type="entry name" value="DHH"/>
    <property type="match status" value="1"/>
</dbReference>
<feature type="domain" description="DHHA1" evidence="8">
    <location>
        <begin position="350"/>
        <end position="442"/>
    </location>
</feature>
<protein>
    <recommendedName>
        <fullName evidence="2">Single-stranded-DNA-specific exonuclease RecJ</fullName>
    </recommendedName>
</protein>
<comment type="similarity">
    <text evidence="1">Belongs to the RecJ family.</text>
</comment>